<keyword evidence="1" id="KW-0472">Membrane</keyword>
<proteinExistence type="predicted"/>
<feature type="transmembrane region" description="Helical" evidence="1">
    <location>
        <begin position="107"/>
        <end position="129"/>
    </location>
</feature>
<evidence type="ECO:0000313" key="3">
    <source>
        <dbReference type="Proteomes" id="UP000680805"/>
    </source>
</evidence>
<feature type="transmembrane region" description="Helical" evidence="1">
    <location>
        <begin position="203"/>
        <end position="219"/>
    </location>
</feature>
<dbReference type="EMBL" id="CP076135">
    <property type="protein sequence ID" value="QWG20438.1"/>
    <property type="molecule type" value="Genomic_DNA"/>
</dbReference>
<dbReference type="Proteomes" id="UP000680805">
    <property type="component" value="Chromosome"/>
</dbReference>
<feature type="transmembrane region" description="Helical" evidence="1">
    <location>
        <begin position="7"/>
        <end position="24"/>
    </location>
</feature>
<gene>
    <name evidence="2" type="ORF">KMZ68_11675</name>
</gene>
<name>A0A975NSA2_9BRAD</name>
<dbReference type="KEGG" id="bsei:KMZ68_11675"/>
<accession>A0A975NSA2</accession>
<keyword evidence="1" id="KW-1133">Transmembrane helix</keyword>
<organism evidence="2 3">
    <name type="scientific">Bradyrhizobium sediminis</name>
    <dbReference type="NCBI Taxonomy" id="2840469"/>
    <lineage>
        <taxon>Bacteria</taxon>
        <taxon>Pseudomonadati</taxon>
        <taxon>Pseudomonadota</taxon>
        <taxon>Alphaproteobacteria</taxon>
        <taxon>Hyphomicrobiales</taxon>
        <taxon>Nitrobacteraceae</taxon>
        <taxon>Bradyrhizobium</taxon>
    </lineage>
</organism>
<keyword evidence="1" id="KW-0812">Transmembrane</keyword>
<evidence type="ECO:0000256" key="1">
    <source>
        <dbReference type="SAM" id="Phobius"/>
    </source>
</evidence>
<dbReference type="AlphaFoldDB" id="A0A975NSA2"/>
<reference evidence="2" key="1">
    <citation type="submission" date="2021-06" db="EMBL/GenBank/DDBJ databases">
        <title>Bradyrhizobium sp. S2-11-2 Genome sequencing.</title>
        <authorList>
            <person name="Jin L."/>
        </authorList>
    </citation>
    <scope>NUCLEOTIDE SEQUENCE</scope>
    <source>
        <strain evidence="2">S2-11-2</strain>
    </source>
</reference>
<sequence>MTSNRASIYLALTFAAIFALVSLVLGFGVILSIASALIGAVSGSAFIDRSSRHLDPRSREIVEQIFRGELRGDVVPQRILLQDRKGLAKLLLTISIIFSYQSPIQRVASYTFLIQLMIGGVAVVLFFVAQAASIEVDLVGNPSLARLLADAFPMEGASAIARARFDHLFVPLASLYAISLAMFGVAFLASIPGALKNLRRHTPALFLSLVLVFALWSFFFPASSFPAAPQRLIIRGDLWGYIVIFVFIPIFCLILTGALPNSDSRQRSTLGSNGHS</sequence>
<feature type="transmembrane region" description="Helical" evidence="1">
    <location>
        <begin position="168"/>
        <end position="191"/>
    </location>
</feature>
<evidence type="ECO:0000313" key="2">
    <source>
        <dbReference type="EMBL" id="QWG20438.1"/>
    </source>
</evidence>
<dbReference type="RefSeq" id="WP_215615911.1">
    <property type="nucleotide sequence ID" value="NZ_CP076135.1"/>
</dbReference>
<feature type="transmembrane region" description="Helical" evidence="1">
    <location>
        <begin position="239"/>
        <end position="259"/>
    </location>
</feature>
<protein>
    <submittedName>
        <fullName evidence="2">Uncharacterized protein</fullName>
    </submittedName>
</protein>